<dbReference type="Gene3D" id="1.50.10.100">
    <property type="entry name" value="Chondroitin AC/alginate lyase"/>
    <property type="match status" value="1"/>
</dbReference>
<keyword evidence="4" id="KW-1185">Reference proteome</keyword>
<organism evidence="3 4">
    <name type="scientific">Podospora bellae-mahoneyi</name>
    <dbReference type="NCBI Taxonomy" id="2093777"/>
    <lineage>
        <taxon>Eukaryota</taxon>
        <taxon>Fungi</taxon>
        <taxon>Dikarya</taxon>
        <taxon>Ascomycota</taxon>
        <taxon>Pezizomycotina</taxon>
        <taxon>Sordariomycetes</taxon>
        <taxon>Sordariomycetidae</taxon>
        <taxon>Sordariales</taxon>
        <taxon>Podosporaceae</taxon>
        <taxon>Podospora</taxon>
    </lineage>
</organism>
<evidence type="ECO:0000259" key="2">
    <source>
        <dbReference type="Pfam" id="PF07940"/>
    </source>
</evidence>
<dbReference type="PANTHER" id="PTHR38045">
    <property type="entry name" value="CHROMOSOME 1, WHOLE GENOME SHOTGUN SEQUENCE"/>
    <property type="match status" value="1"/>
</dbReference>
<gene>
    <name evidence="3" type="ORF">QC761_118320</name>
</gene>
<evidence type="ECO:0000256" key="1">
    <source>
        <dbReference type="ARBA" id="ARBA00004196"/>
    </source>
</evidence>
<reference evidence="3 4" key="1">
    <citation type="journal article" date="2023" name="bioRxiv">
        <title>High-quality genome assemblies of four members of thePodospora anserinaspecies complex.</title>
        <authorList>
            <person name="Ament-Velasquez S.L."/>
            <person name="Vogan A.A."/>
            <person name="Wallerman O."/>
            <person name="Hartmann F."/>
            <person name="Gautier V."/>
            <person name="Silar P."/>
            <person name="Giraud T."/>
            <person name="Johannesson H."/>
        </authorList>
    </citation>
    <scope>NUCLEOTIDE SEQUENCE [LARGE SCALE GENOMIC DNA]</scope>
    <source>
        <strain evidence="3 4">CBS 112042</strain>
    </source>
</reference>
<protein>
    <recommendedName>
        <fullName evidence="2">Heparinase II/III-like C-terminal domain-containing protein</fullName>
    </recommendedName>
</protein>
<comment type="caution">
    <text evidence="3">The sequence shown here is derived from an EMBL/GenBank/DDBJ whole genome shotgun (WGS) entry which is preliminary data.</text>
</comment>
<comment type="subcellular location">
    <subcellularLocation>
        <location evidence="1">Cell envelope</location>
    </subcellularLocation>
</comment>
<dbReference type="Pfam" id="PF07940">
    <property type="entry name" value="Hepar_II_III_C"/>
    <property type="match status" value="1"/>
</dbReference>
<dbReference type="PANTHER" id="PTHR38045:SF1">
    <property type="entry name" value="HEPARINASE II_III-LIKE PROTEIN"/>
    <property type="match status" value="1"/>
</dbReference>
<dbReference type="GeneID" id="87894597"/>
<dbReference type="EMBL" id="JAFFGZ010000001">
    <property type="protein sequence ID" value="KAK4649375.1"/>
    <property type="molecule type" value="Genomic_DNA"/>
</dbReference>
<feature type="domain" description="Heparinase II/III-like C-terminal" evidence="2">
    <location>
        <begin position="414"/>
        <end position="602"/>
    </location>
</feature>
<proteinExistence type="predicted"/>
<evidence type="ECO:0000313" key="3">
    <source>
        <dbReference type="EMBL" id="KAK4649375.1"/>
    </source>
</evidence>
<name>A0ABR0G0Y3_9PEZI</name>
<dbReference type="SUPFAM" id="SSF48230">
    <property type="entry name" value="Chondroitin AC/alginate lyase"/>
    <property type="match status" value="1"/>
</dbReference>
<evidence type="ECO:0000313" key="4">
    <source>
        <dbReference type="Proteomes" id="UP001322138"/>
    </source>
</evidence>
<dbReference type="RefSeq" id="XP_062738350.1">
    <property type="nucleotide sequence ID" value="XM_062875115.1"/>
</dbReference>
<dbReference type="Gene3D" id="2.70.98.70">
    <property type="match status" value="1"/>
</dbReference>
<dbReference type="InterPro" id="IPR008929">
    <property type="entry name" value="Chondroitin_lyas"/>
</dbReference>
<sequence length="684" mass="75492">MSWQSSPRARVPGAVVVAAALALSTITLTFYLRLSLATATLQTPSSPLPTAASTGNEEATIQILGRHLEPTHPRLFANRSKWASLPDQIPGDEYLSKWNRTIFRQADEMLSLPPPDYKKDGTSGILDIARTVQLRIKHWAYAYRLTNDPKWKDRIWKEIVHTAGNSTGASFGTQGDSWNTDHWLDVGEFLVAFGIAYDWLYDAWTAEEREGIRWSVVDLGLRKGLESFERKEWFLGVTGNWNCVTAGGMIVGALAVLGEDTSGVARSLLGRAVENAERHCGKSVDESGTWAETPDYWHFGTQAHAQLSSGLLTSLGSTFGMLDSHPKFRETGMFHIHTIGMTEKFNYGDCGPSKITATANSLFFYGREYGIPEYGLFQRDRPDAADPLSMLWYESSLKGEWHDHLPLDKAFSDPSGAWVSLRSSWTDSNGVFVAMKGGKMTGHATHGNLDAGDFVLDALGERWAIELCQDSYDAPGYFSSEDQDSVRWDYYRCGTAGQNTIVHNNSNQVVDAEPTVKFESTLVTQKTKGKTDAGGFWIADLTQAYDGMSIKRGVRLLPERSKVLIQDEITDALETSQWRMHTKAHITYSNSGRIAHLRLNGKALDVLLLSPRAAVFHTTKPVRSPKLHPLSGGREDLPNPGVSVLAVDLPPGSLTVSVIFCPISEPGVQCSFTSPVPLSEWSLL</sequence>
<dbReference type="InterPro" id="IPR012480">
    <property type="entry name" value="Hepar_II_III_C"/>
</dbReference>
<dbReference type="Proteomes" id="UP001322138">
    <property type="component" value="Unassembled WGS sequence"/>
</dbReference>
<accession>A0ABR0G0Y3</accession>